<reference evidence="1 2" key="1">
    <citation type="journal article" date="2015" name="Parasitol. Res.">
        <title>Viruses in close associations with free-living amoebae.</title>
        <authorList>
            <person name="Scheid P."/>
        </authorList>
    </citation>
    <scope>NUCLEOTIDE SEQUENCE [LARGE SCALE GENOMIC DNA]</scope>
    <source>
        <strain evidence="1">KlaHel</strain>
    </source>
</reference>
<sequence>MTDAQMASWMALCARHCSFMLEYNVQAAAEKDGRRPDCCNGVEFEVYERMWLASVVRGLAGRSGAWTGIEVMRTRNLCLALLAITAAREKAGPLAVVDLPRGHRLDQAVVPMPLVPREADNALLASMGEALAQAEHVRQLGFAFFAGYTAYRHLNTIDAADHTRQVLSAVYASVERLYATEAYYVGLIAPAEYGAVVANMPSGATMLC</sequence>
<dbReference type="GeneID" id="23461887"/>
<dbReference type="KEGG" id="vg:23461887"/>
<evidence type="ECO:0000313" key="1">
    <source>
        <dbReference type="EMBL" id="AJF96970.1"/>
    </source>
</evidence>
<evidence type="ECO:0000313" key="2">
    <source>
        <dbReference type="Proteomes" id="UP000202511"/>
    </source>
</evidence>
<accession>A0A0B5J5M3</accession>
<organism evidence="1 2">
    <name type="scientific">Pandoravirus inopinatum</name>
    <dbReference type="NCBI Taxonomy" id="1605721"/>
    <lineage>
        <taxon>Viruses</taxon>
        <taxon>Pandoravirus</taxon>
    </lineage>
</organism>
<protein>
    <submittedName>
        <fullName evidence="1">Uncharacterized protein</fullName>
    </submittedName>
</protein>
<name>A0A0B5J5M3_9VIRU</name>
<proteinExistence type="predicted"/>
<dbReference type="RefSeq" id="YP_009119205.1">
    <property type="nucleotide sequence ID" value="NC_026440.1"/>
</dbReference>
<dbReference type="EMBL" id="KP136319">
    <property type="protein sequence ID" value="AJF96970.1"/>
    <property type="molecule type" value="Genomic_DNA"/>
</dbReference>
<dbReference type="Proteomes" id="UP000202511">
    <property type="component" value="Segment"/>
</dbReference>